<feature type="region of interest" description="Disordered" evidence="7">
    <location>
        <begin position="78"/>
        <end position="388"/>
    </location>
</feature>
<evidence type="ECO:0000256" key="4">
    <source>
        <dbReference type="ARBA" id="ARBA00023242"/>
    </source>
</evidence>
<evidence type="ECO:0000256" key="1">
    <source>
        <dbReference type="ARBA" id="ARBA00004123"/>
    </source>
</evidence>
<comment type="similarity">
    <text evidence="2">Belongs to the CENP-C/MIF2 family.</text>
</comment>
<keyword evidence="3" id="KW-0238">DNA-binding</keyword>
<dbReference type="InterPro" id="IPR014710">
    <property type="entry name" value="RmlC-like_jellyroll"/>
</dbReference>
<comment type="caution">
    <text evidence="9">The sequence shown here is derived from an EMBL/GenBank/DDBJ whole genome shotgun (WGS) entry which is preliminary data.</text>
</comment>
<feature type="compositionally biased region" description="Basic residues" evidence="7">
    <location>
        <begin position="621"/>
        <end position="631"/>
    </location>
</feature>
<dbReference type="InterPro" id="IPR025974">
    <property type="entry name" value="Mif2/CENP-C_cupin"/>
</dbReference>
<reference evidence="9" key="1">
    <citation type="submission" date="2021-01" db="EMBL/GenBank/DDBJ databases">
        <authorList>
            <person name="Kaushik A."/>
        </authorList>
    </citation>
    <scope>NUCLEOTIDE SEQUENCE</scope>
    <source>
        <strain evidence="9">Type strain: AG8-Rh-89/</strain>
    </source>
</reference>
<evidence type="ECO:0000313" key="10">
    <source>
        <dbReference type="Proteomes" id="UP000663850"/>
    </source>
</evidence>
<feature type="compositionally biased region" description="Low complexity" evidence="7">
    <location>
        <begin position="243"/>
        <end position="261"/>
    </location>
</feature>
<sequence>MSDRRRSRVELRKGAPAFVDNANTGRRTGKFIPTVQLDEDGFESIEGLFGSQAYAVDAPKQRARKKQLPTLVENSYIEEETSMELTRVEGDVDMDDYDIPEVQPAPAPVRRPVPRRSSPPIDDHVPSPQRFSQSSQSTRRAKAPLNSARRSHSMMRSSSPVQPDPEPEEDDPDPEPEPEPEKSRRRTLGRRSTLGNGDHSVDMELDEPTMSVVHEQEEDVEVGSSPPPPSPPKVVKKEKANIPTNKPSSSSGNKSSAATSGNGPSARVPTPPPPLDDMEDDIANGLAQLDAGPDEDEEDESEPPAKSKKGKENEKTATPAKAKAKDKGKGKEKEKRPRDDEEERGSPKKSRAGKGKENTRQTTVEPVGRRKKRDFNASTPPNVRRSQRERFSPLEWWRGEKFVYGRSPDPEEGPLLVPLIKAIERPPKPPTAALSKKGGKKGGRKIKVKKEEEQEGVELGEGVFGAPRTQEDGMDEDTEELGVVIDYTTQREVERRIAFPGARVDFSPSDGPFSFQKIFGDSDFFAAGVMKIPVGGKKPNKPSKENTFVFYCVSGAVEVKIHKSTFTIAPGGMFLAPRGNVYTIANISQRDAYIFFAQSRKVVDDSDEPPPLPREKESLRAKGKAKVVAKK</sequence>
<dbReference type="SUPFAM" id="SSF51182">
    <property type="entry name" value="RmlC-like cupins"/>
    <property type="match status" value="1"/>
</dbReference>
<comment type="function">
    <text evidence="5">Component of the kinetochore, a multiprotein complex that assembles on centromeric DNA and attaches chromosomes to spindle microtubules, mediating chromosome segregation and sister chromatid segregation during meiosis and mitosis. Component of the inner kinetochore constitutive centromere-associated network (CCAN), which serves as a structural platform for outer kinetochore assembly.</text>
</comment>
<dbReference type="PANTHER" id="PTHR16684">
    <property type="entry name" value="CENTROMERE PROTEIN C"/>
    <property type="match status" value="1"/>
</dbReference>
<evidence type="ECO:0000256" key="6">
    <source>
        <dbReference type="ARBA" id="ARBA00075033"/>
    </source>
</evidence>
<feature type="compositionally biased region" description="Basic residues" evidence="7">
    <location>
        <begin position="437"/>
        <end position="448"/>
    </location>
</feature>
<name>A0A8H3AES5_9AGAM</name>
<gene>
    <name evidence="9" type="ORF">RDB_LOCUS6994</name>
</gene>
<evidence type="ECO:0000256" key="5">
    <source>
        <dbReference type="ARBA" id="ARBA00057947"/>
    </source>
</evidence>
<feature type="region of interest" description="Disordered" evidence="7">
    <location>
        <begin position="1"/>
        <end position="27"/>
    </location>
</feature>
<organism evidence="9 10">
    <name type="scientific">Rhizoctonia solani</name>
    <dbReference type="NCBI Taxonomy" id="456999"/>
    <lineage>
        <taxon>Eukaryota</taxon>
        <taxon>Fungi</taxon>
        <taxon>Dikarya</taxon>
        <taxon>Basidiomycota</taxon>
        <taxon>Agaricomycotina</taxon>
        <taxon>Agaricomycetes</taxon>
        <taxon>Cantharellales</taxon>
        <taxon>Ceratobasidiaceae</taxon>
        <taxon>Rhizoctonia</taxon>
    </lineage>
</organism>
<dbReference type="CDD" id="cd06993">
    <property type="entry name" value="cupin_CENP-C_C"/>
    <property type="match status" value="1"/>
</dbReference>
<comment type="subcellular location">
    <subcellularLocation>
        <location evidence="1">Nucleus</location>
    </subcellularLocation>
</comment>
<feature type="compositionally biased region" description="Acidic residues" evidence="7">
    <location>
        <begin position="292"/>
        <end position="302"/>
    </location>
</feature>
<dbReference type="InterPro" id="IPR028386">
    <property type="entry name" value="CENP-C/Mif2/cnp3"/>
</dbReference>
<dbReference type="GO" id="GO:0051382">
    <property type="term" value="P:kinetochore assembly"/>
    <property type="evidence" value="ECO:0007669"/>
    <property type="project" value="InterPro"/>
</dbReference>
<protein>
    <recommendedName>
        <fullName evidence="6">CENP-C homolog</fullName>
    </recommendedName>
</protein>
<dbReference type="GO" id="GO:0005634">
    <property type="term" value="C:nucleus"/>
    <property type="evidence" value="ECO:0007669"/>
    <property type="project" value="UniProtKB-SubCell"/>
</dbReference>
<evidence type="ECO:0000256" key="3">
    <source>
        <dbReference type="ARBA" id="ARBA00023125"/>
    </source>
</evidence>
<dbReference type="Pfam" id="PF11699">
    <property type="entry name" value="CENP-C_C"/>
    <property type="match status" value="1"/>
</dbReference>
<dbReference type="GO" id="GO:0051315">
    <property type="term" value="P:attachment of mitotic spindle microtubules to kinetochore"/>
    <property type="evidence" value="ECO:0007669"/>
    <property type="project" value="TreeGrafter"/>
</dbReference>
<dbReference type="GO" id="GO:0019237">
    <property type="term" value="F:centromeric DNA binding"/>
    <property type="evidence" value="ECO:0007669"/>
    <property type="project" value="InterPro"/>
</dbReference>
<dbReference type="Proteomes" id="UP000663850">
    <property type="component" value="Unassembled WGS sequence"/>
</dbReference>
<feature type="compositionally biased region" description="Acidic residues" evidence="7">
    <location>
        <begin position="165"/>
        <end position="178"/>
    </location>
</feature>
<dbReference type="InterPro" id="IPR011051">
    <property type="entry name" value="RmlC_Cupin_sf"/>
</dbReference>
<evidence type="ECO:0000256" key="7">
    <source>
        <dbReference type="SAM" id="MobiDB-lite"/>
    </source>
</evidence>
<feature type="compositionally biased region" description="Basic and acidic residues" evidence="7">
    <location>
        <begin position="323"/>
        <end position="339"/>
    </location>
</feature>
<accession>A0A8H3AES5</accession>
<feature type="domain" description="Mif2/CENP-C cupin" evidence="8">
    <location>
        <begin position="513"/>
        <end position="598"/>
    </location>
</feature>
<evidence type="ECO:0000256" key="2">
    <source>
        <dbReference type="ARBA" id="ARBA00010291"/>
    </source>
</evidence>
<feature type="region of interest" description="Disordered" evidence="7">
    <location>
        <begin position="603"/>
        <end position="631"/>
    </location>
</feature>
<proteinExistence type="inferred from homology"/>
<feature type="region of interest" description="Disordered" evidence="7">
    <location>
        <begin position="424"/>
        <end position="458"/>
    </location>
</feature>
<dbReference type="FunFam" id="2.60.120.10:FF:000033">
    <property type="entry name" value="Centromere protein C 1"/>
    <property type="match status" value="1"/>
</dbReference>
<dbReference type="AlphaFoldDB" id="A0A8H3AES5"/>
<dbReference type="GO" id="GO:0000776">
    <property type="term" value="C:kinetochore"/>
    <property type="evidence" value="ECO:0007669"/>
    <property type="project" value="InterPro"/>
</dbReference>
<dbReference type="GO" id="GO:0051455">
    <property type="term" value="P:spindle attachment to meiosis I kinetochore"/>
    <property type="evidence" value="ECO:0007669"/>
    <property type="project" value="TreeGrafter"/>
</dbReference>
<dbReference type="EMBL" id="CAJMWZ010000382">
    <property type="protein sequence ID" value="CAE6418015.1"/>
    <property type="molecule type" value="Genomic_DNA"/>
</dbReference>
<dbReference type="Gene3D" id="2.60.120.10">
    <property type="entry name" value="Jelly Rolls"/>
    <property type="match status" value="1"/>
</dbReference>
<feature type="compositionally biased region" description="Low complexity" evidence="7">
    <location>
        <begin position="127"/>
        <end position="138"/>
    </location>
</feature>
<feature type="compositionally biased region" description="Basic and acidic residues" evidence="7">
    <location>
        <begin position="1"/>
        <end position="13"/>
    </location>
</feature>
<evidence type="ECO:0000313" key="9">
    <source>
        <dbReference type="EMBL" id="CAE6418015.1"/>
    </source>
</evidence>
<keyword evidence="4" id="KW-0539">Nucleus</keyword>
<dbReference type="PANTHER" id="PTHR16684:SF11">
    <property type="entry name" value="CENTROMERE PROTEIN C"/>
    <property type="match status" value="1"/>
</dbReference>
<evidence type="ECO:0000259" key="8">
    <source>
        <dbReference type="Pfam" id="PF11699"/>
    </source>
</evidence>